<organism evidence="3 4">
    <name type="scientific">Dichanthelium oligosanthes</name>
    <dbReference type="NCBI Taxonomy" id="888268"/>
    <lineage>
        <taxon>Eukaryota</taxon>
        <taxon>Viridiplantae</taxon>
        <taxon>Streptophyta</taxon>
        <taxon>Embryophyta</taxon>
        <taxon>Tracheophyta</taxon>
        <taxon>Spermatophyta</taxon>
        <taxon>Magnoliopsida</taxon>
        <taxon>Liliopsida</taxon>
        <taxon>Poales</taxon>
        <taxon>Poaceae</taxon>
        <taxon>PACMAD clade</taxon>
        <taxon>Panicoideae</taxon>
        <taxon>Panicodae</taxon>
        <taxon>Paniceae</taxon>
        <taxon>Dichantheliinae</taxon>
        <taxon>Dichanthelium</taxon>
    </lineage>
</organism>
<dbReference type="PANTHER" id="PTHR11060">
    <property type="entry name" value="PROTEIN MEMO1"/>
    <property type="match status" value="1"/>
</dbReference>
<dbReference type="STRING" id="888268.A0A1E5W0L2"/>
<accession>A0A1E5W0L2</accession>
<keyword evidence="4" id="KW-1185">Reference proteome</keyword>
<comment type="caution">
    <text evidence="3">The sequence shown here is derived from an EMBL/GenBank/DDBJ whole genome shotgun (WGS) entry which is preliminary data.</text>
</comment>
<protein>
    <submittedName>
        <fullName evidence="3">Uncharacterized protein</fullName>
    </submittedName>
</protein>
<dbReference type="OrthoDB" id="417112at2759"/>
<reference evidence="3 4" key="1">
    <citation type="submission" date="2016-09" db="EMBL/GenBank/DDBJ databases">
        <title>The draft genome of Dichanthelium oligosanthes: A C3 panicoid grass species.</title>
        <authorList>
            <person name="Studer A.J."/>
            <person name="Schnable J.C."/>
            <person name="Brutnell T.P."/>
        </authorList>
    </citation>
    <scope>NUCLEOTIDE SEQUENCE [LARGE SCALE GENOMIC DNA]</scope>
    <source>
        <strain evidence="4">cv. Kellogg 1175</strain>
        <tissue evidence="3">Leaf</tissue>
    </source>
</reference>
<comment type="similarity">
    <text evidence="1">Belongs to the MEMO1 family.</text>
</comment>
<dbReference type="InterPro" id="IPR012871">
    <property type="entry name" value="DUF1668_ORYSA"/>
</dbReference>
<sequence>MEVVRRAAYAGKWYTSDVLGCFFSALPIAITLQNVLTKATVYSTSIGDSRVDQEGKFEFMDLSVDEAEHGFEMLLPYLSNVFQGHTVKVIPVLIGSLDFENESMYNYTYYDENHGAIHKSIEAMDRMGMEIIEMLKHCSMKAKVEFIRYDQASQCNGMEDSSPLPTPIFRLEAPSRGLPMYFAGAFGSKIIAMHPVQYVDDHGRTQLIMVTPIFDVRMRSLTYGPQLSEVLYLSNPVFIPIGDNKLLALCGRYLELLNRGRSSAAAGGRGASYWICPLTPDATFSFLVDESKGSLLIGHYSDWMLPFQDRSYFVSELNAWVGLSRCEHTGHLCPCPVVTADSISHRQPWKFSKETVYAMNPAETHIGATLVYTGSESKFCLMECICVDFSYICEGVSNGQEEEGAKSYRYPNHCYARKDLGWHPAFWVLVGLVGARSTKAQGNGAITTAITVIFVLAVILKALPFVLASPEDAHQHKFRPKDP</sequence>
<proteinExistence type="inferred from homology"/>
<feature type="transmembrane region" description="Helical" evidence="2">
    <location>
        <begin position="445"/>
        <end position="467"/>
    </location>
</feature>
<name>A0A1E5W0L2_9POAL</name>
<keyword evidence="2" id="KW-1133">Transmembrane helix</keyword>
<keyword evidence="2" id="KW-0472">Membrane</keyword>
<dbReference type="Pfam" id="PF07893">
    <property type="entry name" value="DUF1668"/>
    <property type="match status" value="2"/>
</dbReference>
<evidence type="ECO:0000256" key="1">
    <source>
        <dbReference type="ARBA" id="ARBA00006315"/>
    </source>
</evidence>
<evidence type="ECO:0000313" key="4">
    <source>
        <dbReference type="Proteomes" id="UP000095767"/>
    </source>
</evidence>
<keyword evidence="2" id="KW-0812">Transmembrane</keyword>
<dbReference type="PANTHER" id="PTHR11060:SF0">
    <property type="entry name" value="PROTEIN MEMO1"/>
    <property type="match status" value="1"/>
</dbReference>
<evidence type="ECO:0000313" key="3">
    <source>
        <dbReference type="EMBL" id="OEL30868.1"/>
    </source>
</evidence>
<dbReference type="Gene3D" id="3.40.830.10">
    <property type="entry name" value="LigB-like"/>
    <property type="match status" value="1"/>
</dbReference>
<evidence type="ECO:0000256" key="2">
    <source>
        <dbReference type="SAM" id="Phobius"/>
    </source>
</evidence>
<dbReference type="InterPro" id="IPR002737">
    <property type="entry name" value="MEMO1_fam"/>
</dbReference>
<dbReference type="AlphaFoldDB" id="A0A1E5W0L2"/>
<dbReference type="Proteomes" id="UP000095767">
    <property type="component" value="Unassembled WGS sequence"/>
</dbReference>
<gene>
    <name evidence="3" type="ORF">BAE44_0008114</name>
</gene>
<dbReference type="EMBL" id="LWDX02024620">
    <property type="protein sequence ID" value="OEL30868.1"/>
    <property type="molecule type" value="Genomic_DNA"/>
</dbReference>